<feature type="compositionally biased region" description="Low complexity" evidence="1">
    <location>
        <begin position="27"/>
        <end position="52"/>
    </location>
</feature>
<dbReference type="OrthoDB" id="4991553at2"/>
<evidence type="ECO:0000313" key="4">
    <source>
        <dbReference type="Proteomes" id="UP000319094"/>
    </source>
</evidence>
<proteinExistence type="predicted"/>
<dbReference type="RefSeq" id="WP_141886537.1">
    <property type="nucleotide sequence ID" value="NZ_BAAAUY010000016.1"/>
</dbReference>
<comment type="caution">
    <text evidence="3">The sequence shown here is derived from an EMBL/GenBank/DDBJ whole genome shotgun (WGS) entry which is preliminary data.</text>
</comment>
<name>A0A542Y559_9MICO</name>
<dbReference type="AlphaFoldDB" id="A0A542Y559"/>
<keyword evidence="4" id="KW-1185">Reference proteome</keyword>
<dbReference type="EMBL" id="VFON01000001">
    <property type="protein sequence ID" value="TQL43181.1"/>
    <property type="molecule type" value="Genomic_DNA"/>
</dbReference>
<keyword evidence="2" id="KW-1133">Transmembrane helix</keyword>
<dbReference type="Proteomes" id="UP000319094">
    <property type="component" value="Unassembled WGS sequence"/>
</dbReference>
<feature type="transmembrane region" description="Helical" evidence="2">
    <location>
        <begin position="111"/>
        <end position="131"/>
    </location>
</feature>
<organism evidence="3 4">
    <name type="scientific">Leucobacter komagatae</name>
    <dbReference type="NCBI Taxonomy" id="55969"/>
    <lineage>
        <taxon>Bacteria</taxon>
        <taxon>Bacillati</taxon>
        <taxon>Actinomycetota</taxon>
        <taxon>Actinomycetes</taxon>
        <taxon>Micrococcales</taxon>
        <taxon>Microbacteriaceae</taxon>
        <taxon>Leucobacter</taxon>
    </lineage>
</organism>
<accession>A0A542Y559</accession>
<protein>
    <recommendedName>
        <fullName evidence="5">DNA polymerase III subunit gamma/tau</fullName>
    </recommendedName>
</protein>
<evidence type="ECO:0000256" key="2">
    <source>
        <dbReference type="SAM" id="Phobius"/>
    </source>
</evidence>
<keyword evidence="2" id="KW-0472">Membrane</keyword>
<feature type="transmembrane region" description="Helical" evidence="2">
    <location>
        <begin position="138"/>
        <end position="161"/>
    </location>
</feature>
<evidence type="ECO:0008006" key="5">
    <source>
        <dbReference type="Google" id="ProtNLM"/>
    </source>
</evidence>
<reference evidence="3 4" key="1">
    <citation type="submission" date="2019-06" db="EMBL/GenBank/DDBJ databases">
        <title>Sequencing the genomes of 1000 actinobacteria strains.</title>
        <authorList>
            <person name="Klenk H.-P."/>
        </authorList>
    </citation>
    <scope>NUCLEOTIDE SEQUENCE [LARGE SCALE GENOMIC DNA]</scope>
    <source>
        <strain evidence="3 4">DSM 8803</strain>
    </source>
</reference>
<gene>
    <name evidence="3" type="ORF">FB468_1196</name>
</gene>
<feature type="compositionally biased region" description="Basic and acidic residues" evidence="1">
    <location>
        <begin position="1"/>
        <end position="10"/>
    </location>
</feature>
<evidence type="ECO:0000256" key="1">
    <source>
        <dbReference type="SAM" id="MobiDB-lite"/>
    </source>
</evidence>
<keyword evidence="2" id="KW-0812">Transmembrane</keyword>
<feature type="transmembrane region" description="Helical" evidence="2">
    <location>
        <begin position="66"/>
        <end position="86"/>
    </location>
</feature>
<feature type="region of interest" description="Disordered" evidence="1">
    <location>
        <begin position="1"/>
        <end position="52"/>
    </location>
</feature>
<evidence type="ECO:0000313" key="3">
    <source>
        <dbReference type="EMBL" id="TQL43181.1"/>
    </source>
</evidence>
<sequence length="162" mass="16552">MRTGSGEERASSLQSGWTIQPDPKTVEPAPAAATPSTEPAAEAEGAADSSAPDAVAPDAQLSNLTVVLLGLAGGLYLLFALVWLSWAQGYSAVSAAVAAGSGSVGGVLQQTFFWIAPLAPILWFFSALVLARKRTRTLVVALVLGLVVTFPLPMVFASGAAL</sequence>